<sequence length="166" mass="19225">MFDWLWKNGYRPPENFLEYASRYFCTKAAGWIIFHTNDQDWCHALLAAAGRTEERSGGFFEVLVKQKRFTLQRRDTFVCDILVRIVDEVCATSDQYHRFNGEGRHPQWKNHPSDFDQAISNLQQIAVQKVRALNRLANGVGVVGMKVKTRHAGLHQLTEALENLDM</sequence>
<keyword evidence="2" id="KW-1185">Reference proteome</keyword>
<evidence type="ECO:0000313" key="1">
    <source>
        <dbReference type="EMBL" id="OQD97783.1"/>
    </source>
</evidence>
<comment type="caution">
    <text evidence="1">The sequence shown here is derived from an EMBL/GenBank/DDBJ whole genome shotgun (WGS) entry which is preliminary data.</text>
</comment>
<reference evidence="2" key="1">
    <citation type="journal article" date="2017" name="Nat. Microbiol.">
        <title>Global analysis of biosynthetic gene clusters reveals vast potential of secondary metabolite production in Penicillium species.</title>
        <authorList>
            <person name="Nielsen J.C."/>
            <person name="Grijseels S."/>
            <person name="Prigent S."/>
            <person name="Ji B."/>
            <person name="Dainat J."/>
            <person name="Nielsen K.F."/>
            <person name="Frisvad J.C."/>
            <person name="Workman M."/>
            <person name="Nielsen J."/>
        </authorList>
    </citation>
    <scope>NUCLEOTIDE SEQUENCE [LARGE SCALE GENOMIC DNA]</scope>
    <source>
        <strain evidence="2">IBT 29525</strain>
    </source>
</reference>
<gene>
    <name evidence="1" type="ORF">PENSOL_c011G09114</name>
</gene>
<proteinExistence type="predicted"/>
<protein>
    <submittedName>
        <fullName evidence="1">Uncharacterized protein</fullName>
    </submittedName>
</protein>
<dbReference type="AlphaFoldDB" id="A0A1V6R905"/>
<organism evidence="1 2">
    <name type="scientific">Penicillium solitum</name>
    <dbReference type="NCBI Taxonomy" id="60172"/>
    <lineage>
        <taxon>Eukaryota</taxon>
        <taxon>Fungi</taxon>
        <taxon>Dikarya</taxon>
        <taxon>Ascomycota</taxon>
        <taxon>Pezizomycotina</taxon>
        <taxon>Eurotiomycetes</taxon>
        <taxon>Eurotiomycetidae</taxon>
        <taxon>Eurotiales</taxon>
        <taxon>Aspergillaceae</taxon>
        <taxon>Penicillium</taxon>
    </lineage>
</organism>
<accession>A0A1V6R905</accession>
<evidence type="ECO:0000313" key="2">
    <source>
        <dbReference type="Proteomes" id="UP000191612"/>
    </source>
</evidence>
<dbReference type="EMBL" id="MDYO01000011">
    <property type="protein sequence ID" value="OQD97783.1"/>
    <property type="molecule type" value="Genomic_DNA"/>
</dbReference>
<dbReference type="Proteomes" id="UP000191612">
    <property type="component" value="Unassembled WGS sequence"/>
</dbReference>
<name>A0A1V6R905_9EURO</name>